<name>A0A2W5GPA1_9HYPH</name>
<feature type="compositionally biased region" description="Polar residues" evidence="1">
    <location>
        <begin position="273"/>
        <end position="288"/>
    </location>
</feature>
<evidence type="ECO:0000313" key="2">
    <source>
        <dbReference type="EMBL" id="PZP47596.1"/>
    </source>
</evidence>
<feature type="region of interest" description="Disordered" evidence="1">
    <location>
        <begin position="245"/>
        <end position="304"/>
    </location>
</feature>
<dbReference type="EMBL" id="QFOL01000236">
    <property type="protein sequence ID" value="PZP47596.1"/>
    <property type="molecule type" value="Genomic_DNA"/>
</dbReference>
<accession>A0A2W5GPA1</accession>
<protein>
    <submittedName>
        <fullName evidence="2">Uncharacterized protein</fullName>
    </submittedName>
</protein>
<reference evidence="2 3" key="1">
    <citation type="submission" date="2017-08" db="EMBL/GenBank/DDBJ databases">
        <title>Infants hospitalized years apart are colonized by the same room-sourced microbial strains.</title>
        <authorList>
            <person name="Brooks B."/>
            <person name="Olm M.R."/>
            <person name="Firek B.A."/>
            <person name="Baker R."/>
            <person name="Thomas B.C."/>
            <person name="Morowitz M.J."/>
            <person name="Banfield J.F."/>
        </authorList>
    </citation>
    <scope>NUCLEOTIDE SEQUENCE [LARGE SCALE GENOMIC DNA]</scope>
    <source>
        <strain evidence="2">S2_009_000_R2_73</strain>
    </source>
</reference>
<feature type="region of interest" description="Disordered" evidence="1">
    <location>
        <begin position="438"/>
        <end position="519"/>
    </location>
</feature>
<organism evidence="2 3">
    <name type="scientific">Agrobacterium fabrum</name>
    <dbReference type="NCBI Taxonomy" id="1176649"/>
    <lineage>
        <taxon>Bacteria</taxon>
        <taxon>Pseudomonadati</taxon>
        <taxon>Pseudomonadota</taxon>
        <taxon>Alphaproteobacteria</taxon>
        <taxon>Hyphomicrobiales</taxon>
        <taxon>Rhizobiaceae</taxon>
        <taxon>Rhizobium/Agrobacterium group</taxon>
        <taxon>Agrobacterium</taxon>
        <taxon>Agrobacterium tumefaciens complex</taxon>
    </lineage>
</organism>
<feature type="region of interest" description="Disordered" evidence="1">
    <location>
        <begin position="168"/>
        <end position="202"/>
    </location>
</feature>
<proteinExistence type="predicted"/>
<evidence type="ECO:0000313" key="3">
    <source>
        <dbReference type="Proteomes" id="UP000249769"/>
    </source>
</evidence>
<gene>
    <name evidence="2" type="ORF">DI595_16640</name>
</gene>
<feature type="region of interest" description="Disordered" evidence="1">
    <location>
        <begin position="352"/>
        <end position="405"/>
    </location>
</feature>
<sequence length="519" mass="54080">MLPPVPKIAATDAAYGTMISLTPRSPVKETLPPQTSAPLPENSGSLFARAAIASLTSEFQLSRSTAVLAEALGKLMNLPRRDGEAVETYVTRLTEALRALPASQRLALEQQVGKALQGLTLSMLAEILKQPTGPDAARLALLIELSRYRGMDLAAKAVVSSYQQNNSAAPAPAQAAQPKQQNAPSQNADSRPSPAATAQTAQATNSAVASRLLPLLIGPLALGGAAMKATMAALAAQLDLRPTFSTPAADTHDTPPNAVKPDGRTENTARPLPSQTGSVTKEVSSETRPANPPRAETGEMRPALPLREAVKTEQKEIRTAFAPPSGPLADDAETMNNLLLAATAGKLPVKATSTQGPLPAQQGVAQQALDDQPAEKSALATAAARPSGEATETVAHRPEAQPLPRAVLDPEARMAMLEQSASQSLVAAALVKEGTPLPLIAYPPADEDYEQETPPRGGGPFSEEEAEGEAEAGAENSDGQDDTEERIAANDTTDEQESTPAAASDDSAENYYLKMSGML</sequence>
<evidence type="ECO:0000256" key="1">
    <source>
        <dbReference type="SAM" id="MobiDB-lite"/>
    </source>
</evidence>
<dbReference type="Proteomes" id="UP000249769">
    <property type="component" value="Unassembled WGS sequence"/>
</dbReference>
<dbReference type="AlphaFoldDB" id="A0A2W5GPA1"/>
<comment type="caution">
    <text evidence="2">The sequence shown here is derived from an EMBL/GenBank/DDBJ whole genome shotgun (WGS) entry which is preliminary data.</text>
</comment>
<feature type="compositionally biased region" description="Acidic residues" evidence="1">
    <location>
        <begin position="462"/>
        <end position="484"/>
    </location>
</feature>